<evidence type="ECO:0000256" key="10">
    <source>
        <dbReference type="ARBA" id="ARBA00048954"/>
    </source>
</evidence>
<dbReference type="SUPFAM" id="SSF48024">
    <property type="entry name" value="N-terminal domain of DnaB helicase"/>
    <property type="match status" value="1"/>
</dbReference>
<keyword evidence="9" id="KW-0413">Isomerase</keyword>
<keyword evidence="2 12" id="KW-0639">Primosome</keyword>
<dbReference type="Pfam" id="PF00772">
    <property type="entry name" value="DnaB"/>
    <property type="match status" value="1"/>
</dbReference>
<dbReference type="GO" id="GO:0005829">
    <property type="term" value="C:cytosol"/>
    <property type="evidence" value="ECO:0007669"/>
    <property type="project" value="TreeGrafter"/>
</dbReference>
<evidence type="ECO:0000256" key="11">
    <source>
        <dbReference type="NCBIfam" id="TIGR00665"/>
    </source>
</evidence>
<feature type="domain" description="SF4 helicase" evidence="13">
    <location>
        <begin position="177"/>
        <end position="444"/>
    </location>
</feature>
<proteinExistence type="inferred from homology"/>
<reference evidence="14 15" key="1">
    <citation type="journal article" date="2016" name="Nat. Commun.">
        <title>Thousands of microbial genomes shed light on interconnected biogeochemical processes in an aquifer system.</title>
        <authorList>
            <person name="Anantharaman K."/>
            <person name="Brown C.T."/>
            <person name="Hug L.A."/>
            <person name="Sharon I."/>
            <person name="Castelle C.J."/>
            <person name="Probst A.J."/>
            <person name="Thomas B.C."/>
            <person name="Singh A."/>
            <person name="Wilkins M.J."/>
            <person name="Karaoz U."/>
            <person name="Brodie E.L."/>
            <person name="Williams K.H."/>
            <person name="Hubbard S.S."/>
            <person name="Banfield J.F."/>
        </authorList>
    </citation>
    <scope>NUCLEOTIDE SEQUENCE [LARGE SCALE GENOMIC DNA]</scope>
</reference>
<evidence type="ECO:0000256" key="7">
    <source>
        <dbReference type="ARBA" id="ARBA00022840"/>
    </source>
</evidence>
<keyword evidence="7 12" id="KW-0067">ATP-binding</keyword>
<dbReference type="NCBIfam" id="TIGR00665">
    <property type="entry name" value="DnaB"/>
    <property type="match status" value="1"/>
</dbReference>
<evidence type="ECO:0000256" key="6">
    <source>
        <dbReference type="ARBA" id="ARBA00022806"/>
    </source>
</evidence>
<name>A0A1G2FYX8_9BACT</name>
<sequence length="463" mass="52046">MTELIKVPPHNAEAEMAVLGSIMIAADIIERVADMLRPEDFYRKDHGIIYGAMLDLFNKNSPVDIVSVSGRLKEQNLLKDVGDASYLTSLVNSVATASHIHHYADIVKKKKVLRDLIEASHQINNLGYQEEGDVEALLDDAEKKIFKISQSSLKQRFIKVKDALTEAWERIDFLHRGKGAIRGVPTGFPELDNILSGLQPSDLIVLAARPSLGKTALALDIARNVAVHNNITVGIFSLEMSVQQLIDRFIAAESNVDLWNLRTGRLREDSDDFTRIRDALEKLSKAPIFIDDAASNTILEIRAMSRRLKAEHGLGLIVVDYLQLMEGRKRTENRVQEVSEFSRSLKSLAKELDVPVLAISQLSRLVEQRHPPIPRLSDLRESGSIEQDADVVIFIYREDKAKREGARENIAEILIEKHRNGPTGRVYLYFNEKKVKFSPVEKYMGDIAEPPDVDQAVEEPVTM</sequence>
<keyword evidence="4 12" id="KW-0547">Nucleotide-binding</keyword>
<dbReference type="GO" id="GO:1990077">
    <property type="term" value="C:primosome complex"/>
    <property type="evidence" value="ECO:0007669"/>
    <property type="project" value="UniProtKB-UniRule"/>
</dbReference>
<dbReference type="InterPro" id="IPR007693">
    <property type="entry name" value="DNA_helicase_DnaB-like_N"/>
</dbReference>
<dbReference type="InterPro" id="IPR036185">
    <property type="entry name" value="DNA_heli_DnaB-like_N_sf"/>
</dbReference>
<dbReference type="FunFam" id="1.10.860.10:FF:000001">
    <property type="entry name" value="Replicative DNA helicase"/>
    <property type="match status" value="1"/>
</dbReference>
<comment type="function">
    <text evidence="12">The main replicative DNA helicase, it participates in initiation and elongation during chromosome replication. Travels ahead of the DNA replisome, separating dsDNA into templates for DNA synthesis. A processive ATP-dependent 5'-3' DNA helicase it has DNA-dependent ATPase activity.</text>
</comment>
<dbReference type="GO" id="GO:0005524">
    <property type="term" value="F:ATP binding"/>
    <property type="evidence" value="ECO:0007669"/>
    <property type="project" value="UniProtKB-UniRule"/>
</dbReference>
<keyword evidence="5 12" id="KW-0378">Hydrolase</keyword>
<keyword evidence="3 12" id="KW-0235">DNA replication</keyword>
<evidence type="ECO:0000259" key="13">
    <source>
        <dbReference type="PROSITE" id="PS51199"/>
    </source>
</evidence>
<dbReference type="Proteomes" id="UP000176700">
    <property type="component" value="Unassembled WGS sequence"/>
</dbReference>
<dbReference type="GO" id="GO:0043139">
    <property type="term" value="F:5'-3' DNA helicase activity"/>
    <property type="evidence" value="ECO:0007669"/>
    <property type="project" value="UniProtKB-EC"/>
</dbReference>
<evidence type="ECO:0000313" key="15">
    <source>
        <dbReference type="Proteomes" id="UP000176700"/>
    </source>
</evidence>
<evidence type="ECO:0000256" key="12">
    <source>
        <dbReference type="RuleBase" id="RU362085"/>
    </source>
</evidence>
<comment type="caution">
    <text evidence="14">The sequence shown here is derived from an EMBL/GenBank/DDBJ whole genome shotgun (WGS) entry which is preliminary data.</text>
</comment>
<keyword evidence="6 12" id="KW-0347">Helicase</keyword>
<dbReference type="NCBIfam" id="NF004384">
    <property type="entry name" value="PRK05748.1"/>
    <property type="match status" value="1"/>
</dbReference>
<dbReference type="InterPro" id="IPR027417">
    <property type="entry name" value="P-loop_NTPase"/>
</dbReference>
<dbReference type="SUPFAM" id="SSF52540">
    <property type="entry name" value="P-loop containing nucleoside triphosphate hydrolases"/>
    <property type="match status" value="1"/>
</dbReference>
<dbReference type="InterPro" id="IPR007694">
    <property type="entry name" value="DNA_helicase_DnaB-like_C"/>
</dbReference>
<protein>
    <recommendedName>
        <fullName evidence="11 12">Replicative DNA helicase</fullName>
        <ecNumber evidence="11 12">5.6.2.3</ecNumber>
    </recommendedName>
</protein>
<dbReference type="GO" id="GO:0006269">
    <property type="term" value="P:DNA replication, synthesis of primer"/>
    <property type="evidence" value="ECO:0007669"/>
    <property type="project" value="UniProtKB-UniRule"/>
</dbReference>
<dbReference type="Gene3D" id="1.10.860.10">
    <property type="entry name" value="DNAb Helicase, Chain A"/>
    <property type="match status" value="1"/>
</dbReference>
<dbReference type="PROSITE" id="PS51199">
    <property type="entry name" value="SF4_HELICASE"/>
    <property type="match status" value="1"/>
</dbReference>
<dbReference type="FunFam" id="3.40.50.300:FF:000351">
    <property type="entry name" value="Replicative DNA helicase"/>
    <property type="match status" value="1"/>
</dbReference>
<evidence type="ECO:0000313" key="14">
    <source>
        <dbReference type="EMBL" id="OGZ42942.1"/>
    </source>
</evidence>
<dbReference type="InterPro" id="IPR016136">
    <property type="entry name" value="DNA_helicase_N/primase_C"/>
</dbReference>
<organism evidence="14 15">
    <name type="scientific">Candidatus Ryanbacteria bacterium RIFCSPHIGHO2_01_45_13</name>
    <dbReference type="NCBI Taxonomy" id="1802112"/>
    <lineage>
        <taxon>Bacteria</taxon>
        <taxon>Candidatus Ryaniibacteriota</taxon>
    </lineage>
</organism>
<evidence type="ECO:0000256" key="2">
    <source>
        <dbReference type="ARBA" id="ARBA00022515"/>
    </source>
</evidence>
<dbReference type="AlphaFoldDB" id="A0A1G2FYX8"/>
<evidence type="ECO:0000256" key="9">
    <source>
        <dbReference type="ARBA" id="ARBA00023235"/>
    </source>
</evidence>
<dbReference type="GO" id="GO:0016887">
    <property type="term" value="F:ATP hydrolysis activity"/>
    <property type="evidence" value="ECO:0007669"/>
    <property type="project" value="RHEA"/>
</dbReference>
<dbReference type="Gene3D" id="3.40.50.300">
    <property type="entry name" value="P-loop containing nucleotide triphosphate hydrolases"/>
    <property type="match status" value="1"/>
</dbReference>
<evidence type="ECO:0000256" key="3">
    <source>
        <dbReference type="ARBA" id="ARBA00022705"/>
    </source>
</evidence>
<comment type="similarity">
    <text evidence="1 12">Belongs to the helicase family. DnaB subfamily.</text>
</comment>
<evidence type="ECO:0000256" key="4">
    <source>
        <dbReference type="ARBA" id="ARBA00022741"/>
    </source>
</evidence>
<dbReference type="InterPro" id="IPR003593">
    <property type="entry name" value="AAA+_ATPase"/>
</dbReference>
<comment type="catalytic activity">
    <reaction evidence="10 12">
        <text>ATP + H2O = ADP + phosphate + H(+)</text>
        <dbReference type="Rhea" id="RHEA:13065"/>
        <dbReference type="ChEBI" id="CHEBI:15377"/>
        <dbReference type="ChEBI" id="CHEBI:15378"/>
        <dbReference type="ChEBI" id="CHEBI:30616"/>
        <dbReference type="ChEBI" id="CHEBI:43474"/>
        <dbReference type="ChEBI" id="CHEBI:456216"/>
        <dbReference type="EC" id="5.6.2.3"/>
    </reaction>
</comment>
<evidence type="ECO:0000256" key="8">
    <source>
        <dbReference type="ARBA" id="ARBA00023125"/>
    </source>
</evidence>
<dbReference type="CDD" id="cd00984">
    <property type="entry name" value="DnaB_C"/>
    <property type="match status" value="1"/>
</dbReference>
<gene>
    <name evidence="14" type="ORF">A2W41_02405</name>
</gene>
<dbReference type="Pfam" id="PF03796">
    <property type="entry name" value="DnaB_C"/>
    <property type="match status" value="1"/>
</dbReference>
<evidence type="ECO:0000256" key="5">
    <source>
        <dbReference type="ARBA" id="ARBA00022801"/>
    </source>
</evidence>
<dbReference type="InterPro" id="IPR007692">
    <property type="entry name" value="DNA_helicase_DnaB"/>
</dbReference>
<evidence type="ECO:0000256" key="1">
    <source>
        <dbReference type="ARBA" id="ARBA00008428"/>
    </source>
</evidence>
<dbReference type="EMBL" id="MHNI01000012">
    <property type="protein sequence ID" value="OGZ42942.1"/>
    <property type="molecule type" value="Genomic_DNA"/>
</dbReference>
<accession>A0A1G2FYX8</accession>
<keyword evidence="8 12" id="KW-0238">DNA-binding</keyword>
<dbReference type="PANTHER" id="PTHR30153">
    <property type="entry name" value="REPLICATIVE DNA HELICASE DNAB"/>
    <property type="match status" value="1"/>
</dbReference>
<dbReference type="SMART" id="SM00382">
    <property type="entry name" value="AAA"/>
    <property type="match status" value="1"/>
</dbReference>
<dbReference type="GO" id="GO:0003677">
    <property type="term" value="F:DNA binding"/>
    <property type="evidence" value="ECO:0007669"/>
    <property type="project" value="UniProtKB-UniRule"/>
</dbReference>
<dbReference type="EC" id="5.6.2.3" evidence="11 12"/>
<dbReference type="PANTHER" id="PTHR30153:SF2">
    <property type="entry name" value="REPLICATIVE DNA HELICASE"/>
    <property type="match status" value="1"/>
</dbReference>